<comment type="caution">
    <text evidence="2">The sequence shown here is derived from an EMBL/GenBank/DDBJ whole genome shotgun (WGS) entry which is preliminary data.</text>
</comment>
<evidence type="ECO:0000256" key="1">
    <source>
        <dbReference type="SAM" id="MobiDB-lite"/>
    </source>
</evidence>
<sequence>MLVIPCQAQNLQESHQENINQSDTATNINIKSNLDNGNSSSNNQLEVISESTNREAATTKPNPRIPISSRIFAAPLMKQ</sequence>
<dbReference type="EMBL" id="NMQE01000140">
    <property type="protein sequence ID" value="PMB25639.1"/>
    <property type="molecule type" value="Genomic_DNA"/>
</dbReference>
<feature type="compositionally biased region" description="Polar residues" evidence="1">
    <location>
        <begin position="44"/>
        <end position="61"/>
    </location>
</feature>
<protein>
    <submittedName>
        <fullName evidence="2">Uncharacterized protein</fullName>
    </submittedName>
</protein>
<feature type="compositionally biased region" description="Low complexity" evidence="1">
    <location>
        <begin position="32"/>
        <end position="43"/>
    </location>
</feature>
<reference evidence="2 3" key="1">
    <citation type="submission" date="2017-07" db="EMBL/GenBank/DDBJ databases">
        <title>Genomes of Fischerella (Mastigocladus) sp. strains.</title>
        <authorList>
            <person name="Miller S.R."/>
        </authorList>
    </citation>
    <scope>NUCLEOTIDE SEQUENCE [LARGE SCALE GENOMIC DNA]</scope>
    <source>
        <strain evidence="2 3">CCMEE 5318</strain>
    </source>
</reference>
<dbReference type="AlphaFoldDB" id="A0A2N6LL29"/>
<name>A0A2N6LL29_9CYAN</name>
<dbReference type="RefSeq" id="WP_102180719.1">
    <property type="nucleotide sequence ID" value="NZ_NMQE01000140.1"/>
</dbReference>
<feature type="region of interest" description="Disordered" evidence="1">
    <location>
        <begin position="29"/>
        <end position="65"/>
    </location>
</feature>
<organism evidence="2 3">
    <name type="scientific">Fischerella thermalis CCMEE 5318</name>
    <dbReference type="NCBI Taxonomy" id="2019666"/>
    <lineage>
        <taxon>Bacteria</taxon>
        <taxon>Bacillati</taxon>
        <taxon>Cyanobacteriota</taxon>
        <taxon>Cyanophyceae</taxon>
        <taxon>Nostocales</taxon>
        <taxon>Hapalosiphonaceae</taxon>
        <taxon>Fischerella</taxon>
    </lineage>
</organism>
<evidence type="ECO:0000313" key="3">
    <source>
        <dbReference type="Proteomes" id="UP000235081"/>
    </source>
</evidence>
<evidence type="ECO:0000313" key="2">
    <source>
        <dbReference type="EMBL" id="PMB25639.1"/>
    </source>
</evidence>
<dbReference type="Proteomes" id="UP000235081">
    <property type="component" value="Unassembled WGS sequence"/>
</dbReference>
<proteinExistence type="predicted"/>
<accession>A0A2N6LL29</accession>
<gene>
    <name evidence="2" type="ORF">CEN46_05205</name>
</gene>